<feature type="compositionally biased region" description="Basic and acidic residues" evidence="14">
    <location>
        <begin position="43"/>
        <end position="53"/>
    </location>
</feature>
<keyword evidence="6 16" id="KW-0418">Kinase</keyword>
<dbReference type="GO" id="GO:0005524">
    <property type="term" value="F:ATP binding"/>
    <property type="evidence" value="ECO:0007669"/>
    <property type="project" value="UniProtKB-UniRule"/>
</dbReference>
<feature type="binding site" evidence="12">
    <location>
        <position position="288"/>
    </location>
    <ligand>
        <name>ATP</name>
        <dbReference type="ChEBI" id="CHEBI:30616"/>
    </ligand>
</feature>
<feature type="domain" description="Protein kinase" evidence="15">
    <location>
        <begin position="259"/>
        <end position="432"/>
    </location>
</feature>
<keyword evidence="7 12" id="KW-0067">ATP-binding</keyword>
<dbReference type="GO" id="GO:0032968">
    <property type="term" value="P:positive regulation of transcription elongation by RNA polymerase II"/>
    <property type="evidence" value="ECO:0007669"/>
    <property type="project" value="TreeGrafter"/>
</dbReference>
<dbReference type="PANTHER" id="PTHR24056">
    <property type="entry name" value="CELL DIVISION PROTEIN KINASE"/>
    <property type="match status" value="1"/>
</dbReference>
<evidence type="ECO:0000256" key="13">
    <source>
        <dbReference type="RuleBase" id="RU000304"/>
    </source>
</evidence>
<keyword evidence="8" id="KW-0539">Nucleus</keyword>
<dbReference type="PROSITE" id="PS00107">
    <property type="entry name" value="PROTEIN_KINASE_ATP"/>
    <property type="match status" value="1"/>
</dbReference>
<dbReference type="EMBL" id="GHBR01000150">
    <property type="protein sequence ID" value="NDJ95748.1"/>
    <property type="molecule type" value="Transcribed_RNA"/>
</dbReference>
<name>A0A6B2FW80_MYXSQ</name>
<comment type="catalytic activity">
    <reaction evidence="10">
        <text>L-seryl-[protein] + ATP = O-phospho-L-seryl-[protein] + ADP + H(+)</text>
        <dbReference type="Rhea" id="RHEA:17989"/>
        <dbReference type="Rhea" id="RHEA-COMP:9863"/>
        <dbReference type="Rhea" id="RHEA-COMP:11604"/>
        <dbReference type="ChEBI" id="CHEBI:15378"/>
        <dbReference type="ChEBI" id="CHEBI:29999"/>
        <dbReference type="ChEBI" id="CHEBI:30616"/>
        <dbReference type="ChEBI" id="CHEBI:83421"/>
        <dbReference type="ChEBI" id="CHEBI:456216"/>
        <dbReference type="EC" id="2.7.11.22"/>
    </reaction>
</comment>
<dbReference type="GO" id="GO:0004693">
    <property type="term" value="F:cyclin-dependent protein serine/threonine kinase activity"/>
    <property type="evidence" value="ECO:0007669"/>
    <property type="project" value="UniProtKB-EC"/>
</dbReference>
<dbReference type="PROSITE" id="PS50011">
    <property type="entry name" value="PROTEIN_KINASE_DOM"/>
    <property type="match status" value="1"/>
</dbReference>
<comment type="catalytic activity">
    <reaction evidence="11">
        <text>[DNA-directed RNA polymerase] + ATP = phospho-[DNA-directed RNA polymerase] + ADP + H(+)</text>
        <dbReference type="Rhea" id="RHEA:10216"/>
        <dbReference type="Rhea" id="RHEA-COMP:11321"/>
        <dbReference type="Rhea" id="RHEA-COMP:11322"/>
        <dbReference type="ChEBI" id="CHEBI:15378"/>
        <dbReference type="ChEBI" id="CHEBI:30616"/>
        <dbReference type="ChEBI" id="CHEBI:43176"/>
        <dbReference type="ChEBI" id="CHEBI:68546"/>
        <dbReference type="ChEBI" id="CHEBI:456216"/>
        <dbReference type="EC" id="2.7.11.23"/>
    </reaction>
</comment>
<comment type="subcellular location">
    <subcellularLocation>
        <location evidence="1">Nucleus</location>
    </subcellularLocation>
</comment>
<dbReference type="InterPro" id="IPR000719">
    <property type="entry name" value="Prot_kinase_dom"/>
</dbReference>
<dbReference type="GO" id="GO:0008024">
    <property type="term" value="C:cyclin/CDK positive transcription elongation factor complex"/>
    <property type="evidence" value="ECO:0007669"/>
    <property type="project" value="TreeGrafter"/>
</dbReference>
<dbReference type="Gene3D" id="3.30.200.20">
    <property type="entry name" value="Phosphorylase Kinase, domain 1"/>
    <property type="match status" value="1"/>
</dbReference>
<dbReference type="GO" id="GO:0030332">
    <property type="term" value="F:cyclin binding"/>
    <property type="evidence" value="ECO:0007669"/>
    <property type="project" value="TreeGrafter"/>
</dbReference>
<keyword evidence="3 13" id="KW-0723">Serine/threonine-protein kinase</keyword>
<evidence type="ECO:0000256" key="3">
    <source>
        <dbReference type="ARBA" id="ARBA00022527"/>
    </source>
</evidence>
<organism evidence="16">
    <name type="scientific">Myxobolus squamalis</name>
    <name type="common">Myxosporean</name>
    <dbReference type="NCBI Taxonomy" id="59785"/>
    <lineage>
        <taxon>Eukaryota</taxon>
        <taxon>Metazoa</taxon>
        <taxon>Cnidaria</taxon>
        <taxon>Myxozoa</taxon>
        <taxon>Myxosporea</taxon>
        <taxon>Bivalvulida</taxon>
        <taxon>Platysporina</taxon>
        <taxon>Myxobolidae</taxon>
        <taxon>Myxobolus</taxon>
    </lineage>
</organism>
<proteinExistence type="inferred from homology"/>
<keyword evidence="4" id="KW-0808">Transferase</keyword>
<dbReference type="PROSITE" id="PS00108">
    <property type="entry name" value="PROTEIN_KINASE_ST"/>
    <property type="match status" value="1"/>
</dbReference>
<dbReference type="InterPro" id="IPR008271">
    <property type="entry name" value="Ser/Thr_kinase_AS"/>
</dbReference>
<feature type="compositionally biased region" description="Polar residues" evidence="14">
    <location>
        <begin position="120"/>
        <end position="135"/>
    </location>
</feature>
<dbReference type="SUPFAM" id="SSF56112">
    <property type="entry name" value="Protein kinase-like (PK-like)"/>
    <property type="match status" value="1"/>
</dbReference>
<evidence type="ECO:0000256" key="10">
    <source>
        <dbReference type="ARBA" id="ARBA00048367"/>
    </source>
</evidence>
<evidence type="ECO:0000256" key="9">
    <source>
        <dbReference type="ARBA" id="ARBA00047811"/>
    </source>
</evidence>
<evidence type="ECO:0000256" key="8">
    <source>
        <dbReference type="ARBA" id="ARBA00023242"/>
    </source>
</evidence>
<evidence type="ECO:0000256" key="6">
    <source>
        <dbReference type="ARBA" id="ARBA00022777"/>
    </source>
</evidence>
<comment type="similarity">
    <text evidence="2">Belongs to the protein kinase superfamily. CMGC Ser/Thr protein kinase family. CDC2/CDKX subfamily.</text>
</comment>
<dbReference type="FunFam" id="3.30.200.20:FF:000074">
    <property type="entry name" value="cyclin-dependent kinase 12 isoform X2"/>
    <property type="match status" value="1"/>
</dbReference>
<feature type="compositionally biased region" description="Pro residues" evidence="14">
    <location>
        <begin position="179"/>
        <end position="200"/>
    </location>
</feature>
<dbReference type="InterPro" id="IPR050108">
    <property type="entry name" value="CDK"/>
</dbReference>
<dbReference type="Gene3D" id="1.10.510.10">
    <property type="entry name" value="Transferase(Phosphotransferase) domain 1"/>
    <property type="match status" value="1"/>
</dbReference>
<evidence type="ECO:0000256" key="2">
    <source>
        <dbReference type="ARBA" id="ARBA00006485"/>
    </source>
</evidence>
<evidence type="ECO:0000256" key="11">
    <source>
        <dbReference type="ARBA" id="ARBA00049280"/>
    </source>
</evidence>
<dbReference type="AlphaFoldDB" id="A0A6B2FW80"/>
<feature type="compositionally biased region" description="Acidic residues" evidence="14">
    <location>
        <begin position="32"/>
        <end position="42"/>
    </location>
</feature>
<dbReference type="PANTHER" id="PTHR24056:SF546">
    <property type="entry name" value="CYCLIN-DEPENDENT KINASE 12"/>
    <property type="match status" value="1"/>
</dbReference>
<evidence type="ECO:0000256" key="1">
    <source>
        <dbReference type="ARBA" id="ARBA00004123"/>
    </source>
</evidence>
<evidence type="ECO:0000259" key="15">
    <source>
        <dbReference type="PROSITE" id="PS50011"/>
    </source>
</evidence>
<evidence type="ECO:0000256" key="12">
    <source>
        <dbReference type="PROSITE-ProRule" id="PRU10141"/>
    </source>
</evidence>
<comment type="catalytic activity">
    <reaction evidence="9">
        <text>L-threonyl-[protein] + ATP = O-phospho-L-threonyl-[protein] + ADP + H(+)</text>
        <dbReference type="Rhea" id="RHEA:46608"/>
        <dbReference type="Rhea" id="RHEA-COMP:11060"/>
        <dbReference type="Rhea" id="RHEA-COMP:11605"/>
        <dbReference type="ChEBI" id="CHEBI:15378"/>
        <dbReference type="ChEBI" id="CHEBI:30013"/>
        <dbReference type="ChEBI" id="CHEBI:30616"/>
        <dbReference type="ChEBI" id="CHEBI:61977"/>
        <dbReference type="ChEBI" id="CHEBI:456216"/>
        <dbReference type="EC" id="2.7.11.22"/>
    </reaction>
</comment>
<keyword evidence="5 12" id="KW-0547">Nucleotide-binding</keyword>
<evidence type="ECO:0000256" key="4">
    <source>
        <dbReference type="ARBA" id="ARBA00022679"/>
    </source>
</evidence>
<dbReference type="InterPro" id="IPR017441">
    <property type="entry name" value="Protein_kinase_ATP_BS"/>
</dbReference>
<evidence type="ECO:0000256" key="5">
    <source>
        <dbReference type="ARBA" id="ARBA00022741"/>
    </source>
</evidence>
<dbReference type="GO" id="GO:0008353">
    <property type="term" value="F:RNA polymerase II CTD heptapeptide repeat kinase activity"/>
    <property type="evidence" value="ECO:0007669"/>
    <property type="project" value="UniProtKB-EC"/>
</dbReference>
<dbReference type="Pfam" id="PF00069">
    <property type="entry name" value="Pkinase"/>
    <property type="match status" value="1"/>
</dbReference>
<evidence type="ECO:0000313" key="16">
    <source>
        <dbReference type="EMBL" id="NDJ95748.1"/>
    </source>
</evidence>
<feature type="compositionally biased region" description="Basic residues" evidence="14">
    <location>
        <begin position="54"/>
        <end position="64"/>
    </location>
</feature>
<dbReference type="InterPro" id="IPR011009">
    <property type="entry name" value="Kinase-like_dom_sf"/>
</dbReference>
<feature type="region of interest" description="Disordered" evidence="14">
    <location>
        <begin position="169"/>
        <end position="208"/>
    </location>
</feature>
<reference evidence="16" key="1">
    <citation type="submission" date="2018-11" db="EMBL/GenBank/DDBJ databases">
        <title>Myxobolus squamalis genome and transcriptome.</title>
        <authorList>
            <person name="Yahalomi D."/>
            <person name="Atkinson S.D."/>
            <person name="Neuhof M."/>
            <person name="Chang E.S."/>
            <person name="Philippe H."/>
            <person name="Cartwright P."/>
            <person name="Bartholomew J.L."/>
            <person name="Huchon D."/>
        </authorList>
    </citation>
    <scope>NUCLEOTIDE SEQUENCE</scope>
    <source>
        <strain evidence="16">71B08</strain>
        <tissue evidence="16">Whole</tissue>
    </source>
</reference>
<evidence type="ECO:0000256" key="14">
    <source>
        <dbReference type="SAM" id="MobiDB-lite"/>
    </source>
</evidence>
<evidence type="ECO:0000256" key="7">
    <source>
        <dbReference type="ARBA" id="ARBA00022840"/>
    </source>
</evidence>
<protein>
    <submittedName>
        <fullName evidence="16">Cyclin-dependent kinase 12 (Trinotate prediction)</fullName>
    </submittedName>
</protein>
<feature type="region of interest" description="Disordered" evidence="14">
    <location>
        <begin position="1"/>
        <end position="135"/>
    </location>
</feature>
<accession>A0A6B2FW80</accession>
<sequence length="432" mass="49455">MNPNSFPIGKDSPITSEEGVSERLVKNCVPISDEENDIEEGMVIEKEDSVNKEYHRRHRRRRRSSSSCDYRRKVKYNNDRRRGHRYSGESSSDTDRFTKRSRTLKHLDHHASPPSRRVQKNSPRSAQSSKLINISSDKIEKRKNYKIFRPIETPTPILTETLVNRPKDSDSFVTKKVSSPPPLPACPPPLSSPIPPPPSPQHQMSPPSSALAVAGHVEEIIKSELALIPLPDYKSDSYAQGVLSYKNYHGWGERSVEMYEIISQIGEGTYGQVYKARDKCTGEFVALKKIRLEHEREGFPITAVREIKILRQLRHHNIINLKEIVTDKTDVMDFHHDRGAFYLVFEYMDHDLMGILESKAVEFSTKQIQSLFKQLMEALAYCHQKNFLHRDIKCSNILLTNGGIVKIADFGLSRLYEANNEGCESVNLYTFS</sequence>
<dbReference type="SMART" id="SM00220">
    <property type="entry name" value="S_TKc"/>
    <property type="match status" value="1"/>
</dbReference>